<dbReference type="InterPro" id="IPR008514">
    <property type="entry name" value="T6SS_Hcp"/>
</dbReference>
<dbReference type="OrthoDB" id="4865570at2"/>
<dbReference type="PANTHER" id="PTHR36152:SF5">
    <property type="entry name" value="PROTEIN HCP1"/>
    <property type="match status" value="1"/>
</dbReference>
<protein>
    <submittedName>
        <fullName evidence="2">Type VI secretion system tube protein Hcp</fullName>
    </submittedName>
</protein>
<evidence type="ECO:0000256" key="1">
    <source>
        <dbReference type="SAM" id="MobiDB-lite"/>
    </source>
</evidence>
<dbReference type="Gene3D" id="2.30.110.20">
    <property type="entry name" value="Hcp1-like"/>
    <property type="match status" value="1"/>
</dbReference>
<dbReference type="NCBIfam" id="TIGR03344">
    <property type="entry name" value="VI_effect_Hcp1"/>
    <property type="match status" value="1"/>
</dbReference>
<dbReference type="RefSeq" id="WP_126612704.1">
    <property type="nucleotide sequence ID" value="NZ_JBHUCY010000004.1"/>
</dbReference>
<dbReference type="InterPro" id="IPR036624">
    <property type="entry name" value="Hcp1-lik_sf"/>
</dbReference>
<dbReference type="InterPro" id="IPR053165">
    <property type="entry name" value="HSI-I_assembly_Hcp1"/>
</dbReference>
<comment type="caution">
    <text evidence="2">The sequence shown here is derived from an EMBL/GenBank/DDBJ whole genome shotgun (WGS) entry which is preliminary data.</text>
</comment>
<dbReference type="PANTHER" id="PTHR36152">
    <property type="entry name" value="CYTOPLASMIC PROTEIN-RELATED"/>
    <property type="match status" value="1"/>
</dbReference>
<evidence type="ECO:0000313" key="3">
    <source>
        <dbReference type="Proteomes" id="UP000277007"/>
    </source>
</evidence>
<sequence>MATNMFIAFKTPDIVGESLDSSNTNSIQVLSWSHSFNQPTSPTRSSAGSGTVEQANHSDFSFTKYIDASTDDLLKMCWSGKQIGSATFAAYRSDGDNKAIKYLEVVMTGVVVSNFSIGGGTGDIPTETVTLSYNSVQYTYIQQKTADGTAGGNQPVKHDLGAQTVS</sequence>
<gene>
    <name evidence="2" type="ORF">EJ903_04890</name>
</gene>
<reference evidence="2 3" key="1">
    <citation type="submission" date="2018-12" db="EMBL/GenBank/DDBJ databases">
        <authorList>
            <person name="Yang Y."/>
        </authorList>
    </citation>
    <scope>NUCLEOTIDE SEQUENCE [LARGE SCALE GENOMIC DNA]</scope>
    <source>
        <strain evidence="2 3">L-25-5w-1</strain>
    </source>
</reference>
<organism evidence="2 3">
    <name type="scientific">Azospirillum griseum</name>
    <dbReference type="NCBI Taxonomy" id="2496639"/>
    <lineage>
        <taxon>Bacteria</taxon>
        <taxon>Pseudomonadati</taxon>
        <taxon>Pseudomonadota</taxon>
        <taxon>Alphaproteobacteria</taxon>
        <taxon>Rhodospirillales</taxon>
        <taxon>Azospirillaceae</taxon>
        <taxon>Azospirillum</taxon>
    </lineage>
</organism>
<dbReference type="Proteomes" id="UP000277007">
    <property type="component" value="Unassembled WGS sequence"/>
</dbReference>
<proteinExistence type="predicted"/>
<dbReference type="SUPFAM" id="SSF141452">
    <property type="entry name" value="Hcp1-like"/>
    <property type="match status" value="1"/>
</dbReference>
<evidence type="ECO:0000313" key="2">
    <source>
        <dbReference type="EMBL" id="RTR22917.1"/>
    </source>
</evidence>
<accession>A0A3S0IH88</accession>
<name>A0A3S0IH88_9PROT</name>
<dbReference type="EMBL" id="RXMA01000003">
    <property type="protein sequence ID" value="RTR22917.1"/>
    <property type="molecule type" value="Genomic_DNA"/>
</dbReference>
<dbReference type="Pfam" id="PF05638">
    <property type="entry name" value="T6SS_HCP"/>
    <property type="match status" value="1"/>
</dbReference>
<feature type="region of interest" description="Disordered" evidence="1">
    <location>
        <begin position="147"/>
        <end position="166"/>
    </location>
</feature>
<keyword evidence="3" id="KW-1185">Reference proteome</keyword>
<dbReference type="AlphaFoldDB" id="A0A3S0IH88"/>